<accession>A0A1I2N296</accession>
<gene>
    <name evidence="1" type="ORF">SAMN02787118_114161</name>
</gene>
<name>A0A1I2N296_9ACTN</name>
<dbReference type="EMBL" id="FONR01000014">
    <property type="protein sequence ID" value="SFF98015.1"/>
    <property type="molecule type" value="Genomic_DNA"/>
</dbReference>
<reference evidence="1 2" key="1">
    <citation type="submission" date="2016-10" db="EMBL/GenBank/DDBJ databases">
        <authorList>
            <person name="de Groot N.N."/>
        </authorList>
    </citation>
    <scope>NUCLEOTIDE SEQUENCE [LARGE SCALE GENOMIC DNA]</scope>
    <source>
        <strain evidence="1 2">OK461</strain>
    </source>
</reference>
<dbReference type="Proteomes" id="UP000181942">
    <property type="component" value="Unassembled WGS sequence"/>
</dbReference>
<evidence type="ECO:0000313" key="1">
    <source>
        <dbReference type="EMBL" id="SFF98015.1"/>
    </source>
</evidence>
<evidence type="ECO:0000313" key="2">
    <source>
        <dbReference type="Proteomes" id="UP000181942"/>
    </source>
</evidence>
<dbReference type="AlphaFoldDB" id="A0A1I2N296"/>
<sequence>MVDCFWHPQVRPTDFILACGDGNSRLTSLRWSQWHPDSAVAEGFNVVNDCKPYCAAGKFHSYQVIVRLNAPQPWKKHPDLSHYTQLSLVYPHGKPDGFGQWVDLPLWN</sequence>
<organism evidence="1 2">
    <name type="scientific">Streptomyces mirabilis</name>
    <dbReference type="NCBI Taxonomy" id="68239"/>
    <lineage>
        <taxon>Bacteria</taxon>
        <taxon>Bacillati</taxon>
        <taxon>Actinomycetota</taxon>
        <taxon>Actinomycetes</taxon>
        <taxon>Kitasatosporales</taxon>
        <taxon>Streptomycetaceae</taxon>
        <taxon>Streptomyces</taxon>
    </lineage>
</organism>
<proteinExistence type="predicted"/>
<protein>
    <submittedName>
        <fullName evidence="1">Uncharacterized protein</fullName>
    </submittedName>
</protein>